<organism evidence="2 3">
    <name type="scientific">Hucho hucho</name>
    <name type="common">huchen</name>
    <dbReference type="NCBI Taxonomy" id="62062"/>
    <lineage>
        <taxon>Eukaryota</taxon>
        <taxon>Metazoa</taxon>
        <taxon>Chordata</taxon>
        <taxon>Craniata</taxon>
        <taxon>Vertebrata</taxon>
        <taxon>Euteleostomi</taxon>
        <taxon>Actinopterygii</taxon>
        <taxon>Neopterygii</taxon>
        <taxon>Teleostei</taxon>
        <taxon>Protacanthopterygii</taxon>
        <taxon>Salmoniformes</taxon>
        <taxon>Salmonidae</taxon>
        <taxon>Salmoninae</taxon>
        <taxon>Hucho</taxon>
    </lineage>
</organism>
<evidence type="ECO:0000256" key="1">
    <source>
        <dbReference type="SAM" id="MobiDB-lite"/>
    </source>
</evidence>
<evidence type="ECO:0000313" key="2">
    <source>
        <dbReference type="Ensembl" id="ENSHHUP00000032536.1"/>
    </source>
</evidence>
<proteinExistence type="predicted"/>
<protein>
    <submittedName>
        <fullName evidence="2">Uncharacterized protein</fullName>
    </submittedName>
</protein>
<feature type="region of interest" description="Disordered" evidence="1">
    <location>
        <begin position="63"/>
        <end position="100"/>
    </location>
</feature>
<reference evidence="2" key="2">
    <citation type="submission" date="2025-08" db="UniProtKB">
        <authorList>
            <consortium name="Ensembl"/>
        </authorList>
    </citation>
    <scope>IDENTIFICATION</scope>
</reference>
<dbReference type="STRING" id="62062.ENSHHUP00000032536"/>
<keyword evidence="3" id="KW-1185">Reference proteome</keyword>
<evidence type="ECO:0000313" key="3">
    <source>
        <dbReference type="Proteomes" id="UP000314982"/>
    </source>
</evidence>
<dbReference type="Ensembl" id="ENSHHUT00000033867.1">
    <property type="protein sequence ID" value="ENSHHUP00000032536.1"/>
    <property type="gene ID" value="ENSHHUG00000020618.1"/>
</dbReference>
<name>A0A4W5M1H5_9TELE</name>
<reference evidence="3" key="1">
    <citation type="submission" date="2018-06" db="EMBL/GenBank/DDBJ databases">
        <title>Genome assembly of Danube salmon.</title>
        <authorList>
            <person name="Macqueen D.J."/>
            <person name="Gundappa M.K."/>
        </authorList>
    </citation>
    <scope>NUCLEOTIDE SEQUENCE [LARGE SCALE GENOMIC DNA]</scope>
</reference>
<dbReference type="AlphaFoldDB" id="A0A4W5M1H5"/>
<reference evidence="2" key="3">
    <citation type="submission" date="2025-09" db="UniProtKB">
        <authorList>
            <consortium name="Ensembl"/>
        </authorList>
    </citation>
    <scope>IDENTIFICATION</scope>
</reference>
<feature type="compositionally biased region" description="Polar residues" evidence="1">
    <location>
        <begin position="75"/>
        <end position="86"/>
    </location>
</feature>
<sequence>MGLQTLTPADCSPSLEPSIDMLRVQCMMEVMGRRWAPPSHRGPRASWTWCSFSRSGALSALAKGTNGPSAATADIQPQPSVNTSLQPDEMSGSVSPDPCPQSRVASNNHTGLADMMSPFFNGQPGGRRPRHAPYAAECVWVGDAAPHRGCRKNFQRPTVSRLVVALW</sequence>
<dbReference type="Proteomes" id="UP000314982">
    <property type="component" value="Unassembled WGS sequence"/>
</dbReference>
<accession>A0A4W5M1H5</accession>